<sequence length="101" mass="11637">MGRETQKMSYEVGSRYPKSGEKVLIVQKKDYESGKLTEGVVKDVLTSKKFHPRGHKVRLTNGIIGRVQRFADDPREEEQVKPEINQSFENEKFLPSEDDLV</sequence>
<name>A0A1G1W6H8_9BACT</name>
<organism evidence="2 3">
    <name type="scientific">Candidatus Woykebacteria bacterium RBG_13_40_15</name>
    <dbReference type="NCBI Taxonomy" id="1802593"/>
    <lineage>
        <taxon>Bacteria</taxon>
        <taxon>Candidatus Woykeibacteriota</taxon>
    </lineage>
</organism>
<protein>
    <recommendedName>
        <fullName evidence="4">YwbE family protein</fullName>
    </recommendedName>
</protein>
<dbReference type="NCBIfam" id="TIGR03833">
    <property type="entry name" value="YwbE family protein"/>
    <property type="match status" value="1"/>
</dbReference>
<gene>
    <name evidence="2" type="ORF">A2172_03530</name>
</gene>
<feature type="compositionally biased region" description="Basic and acidic residues" evidence="1">
    <location>
        <begin position="72"/>
        <end position="81"/>
    </location>
</feature>
<feature type="region of interest" description="Disordered" evidence="1">
    <location>
        <begin position="72"/>
        <end position="101"/>
    </location>
</feature>
<accession>A0A1G1W6H8</accession>
<evidence type="ECO:0000313" key="3">
    <source>
        <dbReference type="Proteomes" id="UP000176631"/>
    </source>
</evidence>
<dbReference type="InterPro" id="IPR019240">
    <property type="entry name" value="DUF2196"/>
</dbReference>
<comment type="caution">
    <text evidence="2">The sequence shown here is derived from an EMBL/GenBank/DDBJ whole genome shotgun (WGS) entry which is preliminary data.</text>
</comment>
<proteinExistence type="predicted"/>
<reference evidence="2 3" key="1">
    <citation type="journal article" date="2016" name="Nat. Commun.">
        <title>Thousands of microbial genomes shed light on interconnected biogeochemical processes in an aquifer system.</title>
        <authorList>
            <person name="Anantharaman K."/>
            <person name="Brown C.T."/>
            <person name="Hug L.A."/>
            <person name="Sharon I."/>
            <person name="Castelle C.J."/>
            <person name="Probst A.J."/>
            <person name="Thomas B.C."/>
            <person name="Singh A."/>
            <person name="Wilkins M.J."/>
            <person name="Karaoz U."/>
            <person name="Brodie E.L."/>
            <person name="Williams K.H."/>
            <person name="Hubbard S.S."/>
            <person name="Banfield J.F."/>
        </authorList>
    </citation>
    <scope>NUCLEOTIDE SEQUENCE [LARGE SCALE GENOMIC DNA]</scope>
</reference>
<dbReference type="Proteomes" id="UP000176631">
    <property type="component" value="Unassembled WGS sequence"/>
</dbReference>
<dbReference type="PANTHER" id="PTHR40069">
    <property type="entry name" value="YWBE PROTEIN"/>
    <property type="match status" value="1"/>
</dbReference>
<evidence type="ECO:0000256" key="1">
    <source>
        <dbReference type="SAM" id="MobiDB-lite"/>
    </source>
</evidence>
<dbReference type="AlphaFoldDB" id="A0A1G1W6H8"/>
<evidence type="ECO:0000313" key="2">
    <source>
        <dbReference type="EMBL" id="OGY22977.1"/>
    </source>
</evidence>
<dbReference type="Pfam" id="PF09962">
    <property type="entry name" value="DUF2196"/>
    <property type="match status" value="1"/>
</dbReference>
<dbReference type="STRING" id="1802593.A2172_03530"/>
<dbReference type="PANTHER" id="PTHR40069:SF1">
    <property type="entry name" value="YWBE PROTEIN"/>
    <property type="match status" value="1"/>
</dbReference>
<evidence type="ECO:0008006" key="4">
    <source>
        <dbReference type="Google" id="ProtNLM"/>
    </source>
</evidence>
<dbReference type="EMBL" id="MHCP01000030">
    <property type="protein sequence ID" value="OGY22977.1"/>
    <property type="molecule type" value="Genomic_DNA"/>
</dbReference>